<comment type="caution">
    <text evidence="1">The sequence shown here is derived from an EMBL/GenBank/DDBJ whole genome shotgun (WGS) entry which is preliminary data.</text>
</comment>
<proteinExistence type="predicted"/>
<sequence length="378" mass="42570">MSGRGLSVFRGSQWTVRNAAQCRTMQLRTFTSSVARQRSSVVPAFKPTSSPELDTLLQEVREKVILPSYLSKMQRDLIFKDKYKKTLEVEPVFAKIGDEEFRLQHIDLMNDVPSSQKSLRKAMSLMKERSDWENMTGLLAGIRRKSSNPQQLNRVIIRALGQAGRQDVLLECLRQASQTGVRLRYFSTTFDALTALSAKAVESKWDAAETKKALRWSEQVLDLLEDPKHSPSEASPLFDSRRRPEVIGQVLQLAAVKASKHQDGKDLDGKVEQLSRRVLDCYSNTKEELSKGNVGSPNRIAYLHNSMLRFKVPLLHGMKIAEEVLGSDSDITVQLKEKATELEEEVNSAYKSLIDSEWAKKTARGGVIAYETLLSPKS</sequence>
<organism evidence="1 2">
    <name type="scientific">Lachnellula occidentalis</name>
    <dbReference type="NCBI Taxonomy" id="215460"/>
    <lineage>
        <taxon>Eukaryota</taxon>
        <taxon>Fungi</taxon>
        <taxon>Dikarya</taxon>
        <taxon>Ascomycota</taxon>
        <taxon>Pezizomycotina</taxon>
        <taxon>Leotiomycetes</taxon>
        <taxon>Helotiales</taxon>
        <taxon>Lachnaceae</taxon>
        <taxon>Lachnellula</taxon>
    </lineage>
</organism>
<dbReference type="Proteomes" id="UP000443090">
    <property type="component" value="Unassembled WGS sequence"/>
</dbReference>
<evidence type="ECO:0000313" key="1">
    <source>
        <dbReference type="EMBL" id="TVY40301.1"/>
    </source>
</evidence>
<protein>
    <submittedName>
        <fullName evidence="1">Uncharacterized protein</fullName>
    </submittedName>
</protein>
<keyword evidence="2" id="KW-1185">Reference proteome</keyword>
<dbReference type="EMBL" id="QGMI01000461">
    <property type="protein sequence ID" value="TVY40301.1"/>
    <property type="molecule type" value="Genomic_DNA"/>
</dbReference>
<accession>A0A8H8UD11</accession>
<dbReference type="AlphaFoldDB" id="A0A8H8UD11"/>
<reference evidence="1 2" key="1">
    <citation type="submission" date="2018-05" db="EMBL/GenBank/DDBJ databases">
        <title>Genome sequencing and assembly of the regulated plant pathogen Lachnellula willkommii and related sister species for the development of diagnostic species identification markers.</title>
        <authorList>
            <person name="Giroux E."/>
            <person name="Bilodeau G."/>
        </authorList>
    </citation>
    <scope>NUCLEOTIDE SEQUENCE [LARGE SCALE GENOMIC DNA]</scope>
    <source>
        <strain evidence="1 2">CBS 160.35</strain>
    </source>
</reference>
<evidence type="ECO:0000313" key="2">
    <source>
        <dbReference type="Proteomes" id="UP000443090"/>
    </source>
</evidence>
<gene>
    <name evidence="1" type="ORF">LOCC1_G005414</name>
</gene>
<dbReference type="OrthoDB" id="5405126at2759"/>
<name>A0A8H8UD11_9HELO</name>